<dbReference type="SUPFAM" id="SSF69118">
    <property type="entry name" value="AhpD-like"/>
    <property type="match status" value="1"/>
</dbReference>
<dbReference type="AlphaFoldDB" id="A0A8H6F8J5"/>
<dbReference type="GeneID" id="59334355"/>
<sequence length="237" mass="26565">MAAKPESLPQLFDAVKAKFPESLGPDRWYLVAASSLITNSNPTNFAQLWTYLTAQGEYQALEKRQALNRRLREFLMKQWVTIGVPKSAVALFSLIKEEKPGDADLSFTKSHAALTPANRERGTQFLRYLYTEEQMEAMWKSWGKDSEWLTKEIVYGMFYGDDTILGFVDTELITYTAIMCQGLQVTIHNHLGGLLGMGLSVEEIEGVTECGELVAKWSGVDTSGWPDVREIAAGLKK</sequence>
<organism evidence="1 2">
    <name type="scientific">Letharia lupina</name>
    <dbReference type="NCBI Taxonomy" id="560253"/>
    <lineage>
        <taxon>Eukaryota</taxon>
        <taxon>Fungi</taxon>
        <taxon>Dikarya</taxon>
        <taxon>Ascomycota</taxon>
        <taxon>Pezizomycotina</taxon>
        <taxon>Lecanoromycetes</taxon>
        <taxon>OSLEUM clade</taxon>
        <taxon>Lecanoromycetidae</taxon>
        <taxon>Lecanorales</taxon>
        <taxon>Lecanorineae</taxon>
        <taxon>Parmeliaceae</taxon>
        <taxon>Letharia</taxon>
    </lineage>
</organism>
<dbReference type="PANTHER" id="PTHR28180">
    <property type="entry name" value="CONSERVED MITOCHONDRIAL PROTEIN-RELATED"/>
    <property type="match status" value="1"/>
</dbReference>
<dbReference type="InterPro" id="IPR029032">
    <property type="entry name" value="AhpD-like"/>
</dbReference>
<name>A0A8H6F8J5_9LECA</name>
<dbReference type="Proteomes" id="UP000593566">
    <property type="component" value="Unassembled WGS sequence"/>
</dbReference>
<keyword evidence="2" id="KW-1185">Reference proteome</keyword>
<gene>
    <name evidence="1" type="ORF">HO133_005950</name>
</gene>
<dbReference type="Gene3D" id="1.20.1290.10">
    <property type="entry name" value="AhpD-like"/>
    <property type="match status" value="1"/>
</dbReference>
<protein>
    <submittedName>
        <fullName evidence="1">Uncharacterized protein</fullName>
    </submittedName>
</protein>
<dbReference type="InterPro" id="IPR052999">
    <property type="entry name" value="PTS1_Protein"/>
</dbReference>
<comment type="caution">
    <text evidence="1">The sequence shown here is derived from an EMBL/GenBank/DDBJ whole genome shotgun (WGS) entry which is preliminary data.</text>
</comment>
<dbReference type="EMBL" id="JACCJB010000022">
    <property type="protein sequence ID" value="KAF6218599.1"/>
    <property type="molecule type" value="Genomic_DNA"/>
</dbReference>
<reference evidence="1 2" key="1">
    <citation type="journal article" date="2020" name="Genomics">
        <title>Complete, high-quality genomes from long-read metagenomic sequencing of two wolf lichen thalli reveals enigmatic genome architecture.</title>
        <authorList>
            <person name="McKenzie S.K."/>
            <person name="Walston R.F."/>
            <person name="Allen J.L."/>
        </authorList>
    </citation>
    <scope>NUCLEOTIDE SEQUENCE [LARGE SCALE GENOMIC DNA]</scope>
    <source>
        <strain evidence="1">WasteWater1</strain>
    </source>
</reference>
<accession>A0A8H6F8J5</accession>
<evidence type="ECO:0000313" key="2">
    <source>
        <dbReference type="Proteomes" id="UP000593566"/>
    </source>
</evidence>
<proteinExistence type="predicted"/>
<dbReference type="PANTHER" id="PTHR28180:SF5">
    <property type="entry name" value="DNA POLYMERASE ALPHA SUBUNIT B"/>
    <property type="match status" value="1"/>
</dbReference>
<dbReference type="RefSeq" id="XP_037148034.1">
    <property type="nucleotide sequence ID" value="XM_037296853.1"/>
</dbReference>
<evidence type="ECO:0000313" key="1">
    <source>
        <dbReference type="EMBL" id="KAF6218599.1"/>
    </source>
</evidence>